<organism evidence="2 3">
    <name type="scientific">Rhodococcus opacus RKJ300 = JCM 13270</name>
    <dbReference type="NCBI Taxonomy" id="1165867"/>
    <lineage>
        <taxon>Bacteria</taxon>
        <taxon>Bacillati</taxon>
        <taxon>Actinomycetota</taxon>
        <taxon>Actinomycetes</taxon>
        <taxon>Mycobacteriales</taxon>
        <taxon>Nocardiaceae</taxon>
        <taxon>Rhodococcus</taxon>
    </lineage>
</organism>
<dbReference type="RefSeq" id="WP_007298637.1">
    <property type="nucleotide sequence ID" value="NZ_AJJH01000106.1"/>
</dbReference>
<dbReference type="Pfam" id="PF00724">
    <property type="entry name" value="Oxidored_FMN"/>
    <property type="match status" value="1"/>
</dbReference>
<evidence type="ECO:0000313" key="2">
    <source>
        <dbReference type="EMBL" id="EID78227.1"/>
    </source>
</evidence>
<protein>
    <submittedName>
        <fullName evidence="2">Dehydrogenase</fullName>
    </submittedName>
</protein>
<dbReference type="PANTHER" id="PTHR22893:SF91">
    <property type="entry name" value="NADPH DEHYDROGENASE 2-RELATED"/>
    <property type="match status" value="1"/>
</dbReference>
<dbReference type="GO" id="GO:0016491">
    <property type="term" value="F:oxidoreductase activity"/>
    <property type="evidence" value="ECO:0007669"/>
    <property type="project" value="InterPro"/>
</dbReference>
<gene>
    <name evidence="2" type="ORF">W59_19728</name>
</gene>
<dbReference type="AlphaFoldDB" id="I0WPB1"/>
<evidence type="ECO:0000259" key="1">
    <source>
        <dbReference type="Pfam" id="PF00724"/>
    </source>
</evidence>
<dbReference type="CDD" id="cd02803">
    <property type="entry name" value="OYE_like_FMN_family"/>
    <property type="match status" value="1"/>
</dbReference>
<dbReference type="InterPro" id="IPR001155">
    <property type="entry name" value="OxRdtase_FMN_N"/>
</dbReference>
<name>I0WPB1_RHOOP</name>
<comment type="caution">
    <text evidence="2">The sequence shown here is derived from an EMBL/GenBank/DDBJ whole genome shotgun (WGS) entry which is preliminary data.</text>
</comment>
<feature type="domain" description="NADH:flavin oxidoreductase/NADH oxidase N-terminal" evidence="1">
    <location>
        <begin position="11"/>
        <end position="342"/>
    </location>
</feature>
<dbReference type="PANTHER" id="PTHR22893">
    <property type="entry name" value="NADH OXIDOREDUCTASE-RELATED"/>
    <property type="match status" value="1"/>
</dbReference>
<proteinExistence type="predicted"/>
<dbReference type="InterPro" id="IPR013785">
    <property type="entry name" value="Aldolase_TIM"/>
</dbReference>
<dbReference type="SUPFAM" id="SSF51395">
    <property type="entry name" value="FMN-linked oxidoreductases"/>
    <property type="match status" value="1"/>
</dbReference>
<dbReference type="InterPro" id="IPR045247">
    <property type="entry name" value="Oye-like"/>
</dbReference>
<evidence type="ECO:0000313" key="3">
    <source>
        <dbReference type="Proteomes" id="UP000006447"/>
    </source>
</evidence>
<dbReference type="EMBL" id="AJJH01000106">
    <property type="protein sequence ID" value="EID78227.1"/>
    <property type="molecule type" value="Genomic_DNA"/>
</dbReference>
<accession>I0WPB1</accession>
<dbReference type="GO" id="GO:0010181">
    <property type="term" value="F:FMN binding"/>
    <property type="evidence" value="ECO:0007669"/>
    <property type="project" value="InterPro"/>
</dbReference>
<dbReference type="PATRIC" id="fig|1165867.3.peg.4026"/>
<sequence>MQHTSTTASTLFSPLKLGPTELANRVALAPMTRVSGDEDGSANESIASYYEVFAKGGFGLLITEGIYPDTKYSQGYLNQPGLATAQHADSWKPVVERVHTAGARIFAQLMHAGAQSQGNRYVTETVAPSTTRPLGEQLGFYGGTGPYATPRALSLRDIDDVCAGFAQAAQHAVAAGFDGVEIHGANGYLLDQFLTDYMNQRDDEYGGSLANRLKIYREVIAAVRQVVGSKVTVGVRISQSKVSDYNHRWAGGESDAAEIFQGLAETGVDYIHTTEFDATAPAFADSGTTLAAFATKYSGLPVIANGQLGDPAAADALIENGSAQVISLGKPALANRDWPQRALDAKPIQSDVDPSVFSPMATVKSWELSA</sequence>
<dbReference type="Gene3D" id="3.20.20.70">
    <property type="entry name" value="Aldolase class I"/>
    <property type="match status" value="1"/>
</dbReference>
<reference evidence="2 3" key="1">
    <citation type="journal article" date="2012" name="J. Bacteriol.">
        <title>Draft genome sequence of the nitrophenol-degrading actinomycete Rhodococcus imtechensis RKJ300.</title>
        <authorList>
            <person name="Vikram S."/>
            <person name="Kumar S."/>
            <person name="Subramanian S."/>
            <person name="Raghava G.P."/>
        </authorList>
    </citation>
    <scope>NUCLEOTIDE SEQUENCE [LARGE SCALE GENOMIC DNA]</scope>
    <source>
        <strain evidence="2 3">RKJ300</strain>
    </source>
</reference>
<dbReference type="Proteomes" id="UP000006447">
    <property type="component" value="Unassembled WGS sequence"/>
</dbReference>